<protein>
    <submittedName>
        <fullName evidence="2">Uncharacterized protein</fullName>
    </submittedName>
</protein>
<dbReference type="KEGG" id="bpar:BN117_1635"/>
<proteinExistence type="predicted"/>
<feature type="region of interest" description="Disordered" evidence="1">
    <location>
        <begin position="1"/>
        <end position="30"/>
    </location>
</feature>
<reference evidence="2 3" key="1">
    <citation type="journal article" date="2012" name="BMC Genomics">
        <title>Comparative genomics of the classical Bordetella subspecies: the evolution and exchange of virulence-associated diversity amongst closely related pathogens.</title>
        <authorList>
            <person name="Park J."/>
            <person name="Zhang Y."/>
            <person name="Buboltz A.M."/>
            <person name="Zhang X."/>
            <person name="Schuster S.C."/>
            <person name="Ahuja U."/>
            <person name="Liu M."/>
            <person name="Miller J.F."/>
            <person name="Sebaihia M."/>
            <person name="Bentley S.D."/>
            <person name="Parkhill J."/>
            <person name="Harvill E.T."/>
        </authorList>
    </citation>
    <scope>NUCLEOTIDE SEQUENCE [LARGE SCALE GENOMIC DNA]</scope>
    <source>
        <strain evidence="2 3">Bpp5</strain>
    </source>
</reference>
<sequence>MVPAGRAEGQRQGRQEARSPGQREARRRPGLIFSKVVASSLRGPCAPVFLGGAHGLGS</sequence>
<evidence type="ECO:0000256" key="1">
    <source>
        <dbReference type="SAM" id="MobiDB-lite"/>
    </source>
</evidence>
<evidence type="ECO:0000313" key="3">
    <source>
        <dbReference type="Proteomes" id="UP000008035"/>
    </source>
</evidence>
<dbReference type="EMBL" id="HE965803">
    <property type="protein sequence ID" value="CCJ48968.1"/>
    <property type="molecule type" value="Genomic_DNA"/>
</dbReference>
<organism evidence="2 3">
    <name type="scientific">Bordetella parapertussis (strain Bpp5)</name>
    <dbReference type="NCBI Taxonomy" id="1208660"/>
    <lineage>
        <taxon>Bacteria</taxon>
        <taxon>Pseudomonadati</taxon>
        <taxon>Pseudomonadota</taxon>
        <taxon>Betaproteobacteria</taxon>
        <taxon>Burkholderiales</taxon>
        <taxon>Alcaligenaceae</taxon>
        <taxon>Bordetella</taxon>
    </lineage>
</organism>
<accession>K0M8S0</accession>
<gene>
    <name evidence="2" type="ordered locus">BN117_1635</name>
</gene>
<evidence type="ECO:0000313" key="2">
    <source>
        <dbReference type="EMBL" id="CCJ48968.1"/>
    </source>
</evidence>
<feature type="compositionally biased region" description="Basic and acidic residues" evidence="1">
    <location>
        <begin position="8"/>
        <end position="24"/>
    </location>
</feature>
<dbReference type="AlphaFoldDB" id="K0M8S0"/>
<dbReference type="HOGENOM" id="CLU_2970289_0_0_4"/>
<dbReference type="Proteomes" id="UP000008035">
    <property type="component" value="Chromosome"/>
</dbReference>
<name>K0M8S0_BORPB</name>